<organism evidence="2 3">
    <name type="scientific">Enhygromyxa salina</name>
    <dbReference type="NCBI Taxonomy" id="215803"/>
    <lineage>
        <taxon>Bacteria</taxon>
        <taxon>Pseudomonadati</taxon>
        <taxon>Myxococcota</taxon>
        <taxon>Polyangia</taxon>
        <taxon>Nannocystales</taxon>
        <taxon>Nannocystaceae</taxon>
        <taxon>Enhygromyxa</taxon>
    </lineage>
</organism>
<dbReference type="InterPro" id="IPR035093">
    <property type="entry name" value="RelE/ParE_toxin_dom_sf"/>
</dbReference>
<accession>A0A2S9XKC6</accession>
<evidence type="ECO:0000313" key="3">
    <source>
        <dbReference type="Proteomes" id="UP000237968"/>
    </source>
</evidence>
<dbReference type="EMBL" id="PVNK01000187">
    <property type="protein sequence ID" value="PRP93302.1"/>
    <property type="molecule type" value="Genomic_DNA"/>
</dbReference>
<gene>
    <name evidence="2" type="ORF">ENSA5_43240</name>
</gene>
<protein>
    <recommendedName>
        <fullName evidence="4">Plasmid stabilization system protein</fullName>
    </recommendedName>
</protein>
<dbReference type="OrthoDB" id="5574284at2"/>
<comment type="caution">
    <text evidence="2">The sequence shown here is derived from an EMBL/GenBank/DDBJ whole genome shotgun (WGS) entry which is preliminary data.</text>
</comment>
<keyword evidence="3" id="KW-1185">Reference proteome</keyword>
<dbReference type="RefSeq" id="WP_146155971.1">
    <property type="nucleotide sequence ID" value="NZ_PVNK01000187.1"/>
</dbReference>
<evidence type="ECO:0000313" key="2">
    <source>
        <dbReference type="EMBL" id="PRP93302.1"/>
    </source>
</evidence>
<proteinExistence type="predicted"/>
<dbReference type="InterPro" id="IPR007712">
    <property type="entry name" value="RelE/ParE_toxin"/>
</dbReference>
<dbReference type="Proteomes" id="UP000237968">
    <property type="component" value="Unassembled WGS sequence"/>
</dbReference>
<dbReference type="AlphaFoldDB" id="A0A2S9XKC6"/>
<name>A0A2S9XKC6_9BACT</name>
<sequence>MTGRPLSWTERSAEDLEEIDAYIVADDPIAAERGVRMLAAAAQRASELPFSGRVVPEL</sequence>
<evidence type="ECO:0000256" key="1">
    <source>
        <dbReference type="ARBA" id="ARBA00022649"/>
    </source>
</evidence>
<keyword evidence="1" id="KW-1277">Toxin-antitoxin system</keyword>
<dbReference type="Pfam" id="PF05016">
    <property type="entry name" value="ParE_toxin"/>
    <property type="match status" value="1"/>
</dbReference>
<dbReference type="Gene3D" id="3.30.2310.20">
    <property type="entry name" value="RelE-like"/>
    <property type="match status" value="1"/>
</dbReference>
<reference evidence="2 3" key="1">
    <citation type="submission" date="2018-03" db="EMBL/GenBank/DDBJ databases">
        <title>Draft Genome Sequences of the Obligatory Marine Myxobacteria Enhygromyxa salina SWB005.</title>
        <authorList>
            <person name="Poehlein A."/>
            <person name="Moghaddam J.A."/>
            <person name="Harms H."/>
            <person name="Alanjari M."/>
            <person name="Koenig G.M."/>
            <person name="Daniel R."/>
            <person name="Schaeberle T.F."/>
        </authorList>
    </citation>
    <scope>NUCLEOTIDE SEQUENCE [LARGE SCALE GENOMIC DNA]</scope>
    <source>
        <strain evidence="2 3">SWB005</strain>
    </source>
</reference>
<evidence type="ECO:0008006" key="4">
    <source>
        <dbReference type="Google" id="ProtNLM"/>
    </source>
</evidence>